<gene>
    <name evidence="1" type="ORF">A5635_21750</name>
</gene>
<dbReference type="OrthoDB" id="3360929at2"/>
<organism evidence="1 2">
    <name type="scientific">Mycobacterium asiaticum</name>
    <dbReference type="NCBI Taxonomy" id="1790"/>
    <lineage>
        <taxon>Bacteria</taxon>
        <taxon>Bacillati</taxon>
        <taxon>Actinomycetota</taxon>
        <taxon>Actinomycetes</taxon>
        <taxon>Mycobacteriales</taxon>
        <taxon>Mycobacteriaceae</taxon>
        <taxon>Mycobacterium</taxon>
    </lineage>
</organism>
<sequence>MSDLTAECAAYKAVTDWIDAQPSRGLIGCTPSMVAGVAINAYRDALAAGADDDGWGVWAVWDYDNGPQLRALFPDEISAHRFVQRNGYFARVTRFTPGEFADQARAQA</sequence>
<accession>A0A1A3NK76</accession>
<dbReference type="AlphaFoldDB" id="A0A1A3NK76"/>
<protein>
    <submittedName>
        <fullName evidence="1">Uncharacterized protein</fullName>
    </submittedName>
</protein>
<evidence type="ECO:0000313" key="2">
    <source>
        <dbReference type="Proteomes" id="UP000093819"/>
    </source>
</evidence>
<name>A0A1A3NK76_MYCAS</name>
<comment type="caution">
    <text evidence="1">The sequence shown here is derived from an EMBL/GenBank/DDBJ whole genome shotgun (WGS) entry which is preliminary data.</text>
</comment>
<proteinExistence type="predicted"/>
<dbReference type="EMBL" id="LZLR01000093">
    <property type="protein sequence ID" value="OBK22543.1"/>
    <property type="molecule type" value="Genomic_DNA"/>
</dbReference>
<dbReference type="Proteomes" id="UP000093819">
    <property type="component" value="Unassembled WGS sequence"/>
</dbReference>
<dbReference type="RefSeq" id="WP_065035543.1">
    <property type="nucleotide sequence ID" value="NZ_LZLR01000093.1"/>
</dbReference>
<reference evidence="1 2" key="1">
    <citation type="submission" date="2016-06" db="EMBL/GenBank/DDBJ databases">
        <authorList>
            <person name="Kjaerup R.B."/>
            <person name="Dalgaard T.S."/>
            <person name="Juul-Madsen H.R."/>
        </authorList>
    </citation>
    <scope>NUCLEOTIDE SEQUENCE [LARGE SCALE GENOMIC DNA]</scope>
    <source>
        <strain evidence="1 2">1245335.1</strain>
    </source>
</reference>
<evidence type="ECO:0000313" key="1">
    <source>
        <dbReference type="EMBL" id="OBK22543.1"/>
    </source>
</evidence>